<evidence type="ECO:0000256" key="1">
    <source>
        <dbReference type="SAM" id="Coils"/>
    </source>
</evidence>
<feature type="coiled-coil region" evidence="1">
    <location>
        <begin position="1"/>
        <end position="29"/>
    </location>
</feature>
<evidence type="ECO:0000313" key="5">
    <source>
        <dbReference type="WBParaSite" id="Gr19_v10_g3047.t1"/>
    </source>
</evidence>
<proteinExistence type="predicted"/>
<reference evidence="5" key="1">
    <citation type="submission" date="2022-11" db="UniProtKB">
        <authorList>
            <consortium name="WormBaseParasite"/>
        </authorList>
    </citation>
    <scope>IDENTIFICATION</scope>
</reference>
<dbReference type="InterPro" id="IPR001870">
    <property type="entry name" value="B30.2/SPRY"/>
</dbReference>
<dbReference type="InterPro" id="IPR003877">
    <property type="entry name" value="SPRY_dom"/>
</dbReference>
<dbReference type="SMART" id="SM00449">
    <property type="entry name" value="SPRY"/>
    <property type="match status" value="1"/>
</dbReference>
<dbReference type="InterPro" id="IPR043136">
    <property type="entry name" value="B30.2/SPRY_sf"/>
</dbReference>
<dbReference type="SUPFAM" id="SSF49899">
    <property type="entry name" value="Concanavalin A-like lectins/glucanases"/>
    <property type="match status" value="1"/>
</dbReference>
<organism evidence="4 5">
    <name type="scientific">Globodera rostochiensis</name>
    <name type="common">Golden nematode worm</name>
    <name type="synonym">Heterodera rostochiensis</name>
    <dbReference type="NCBI Taxonomy" id="31243"/>
    <lineage>
        <taxon>Eukaryota</taxon>
        <taxon>Metazoa</taxon>
        <taxon>Ecdysozoa</taxon>
        <taxon>Nematoda</taxon>
        <taxon>Chromadorea</taxon>
        <taxon>Rhabditida</taxon>
        <taxon>Tylenchina</taxon>
        <taxon>Tylenchomorpha</taxon>
        <taxon>Tylenchoidea</taxon>
        <taxon>Heteroderidae</taxon>
        <taxon>Heteroderinae</taxon>
        <taxon>Globodera</taxon>
    </lineage>
</organism>
<name>A0A914HN61_GLORO</name>
<feature type="compositionally biased region" description="Low complexity" evidence="2">
    <location>
        <begin position="200"/>
        <end position="218"/>
    </location>
</feature>
<dbReference type="Proteomes" id="UP000887572">
    <property type="component" value="Unplaced"/>
</dbReference>
<dbReference type="PANTHER" id="PTHR12864">
    <property type="entry name" value="RAN BINDING PROTEIN 9-RELATED"/>
    <property type="match status" value="1"/>
</dbReference>
<dbReference type="Gene3D" id="2.60.120.920">
    <property type="match status" value="1"/>
</dbReference>
<dbReference type="CDD" id="cd12885">
    <property type="entry name" value="SPRY_RanBP_like"/>
    <property type="match status" value="1"/>
</dbReference>
<dbReference type="InterPro" id="IPR013320">
    <property type="entry name" value="ConA-like_dom_sf"/>
</dbReference>
<protein>
    <submittedName>
        <fullName evidence="5">B30.2/SPRY domain-containing protein</fullName>
    </submittedName>
</protein>
<dbReference type="InterPro" id="IPR050618">
    <property type="entry name" value="Ubq-SigPath_Reg"/>
</dbReference>
<keyword evidence="1" id="KW-0175">Coiled coil</keyword>
<feature type="region of interest" description="Disordered" evidence="2">
    <location>
        <begin position="200"/>
        <end position="239"/>
    </location>
</feature>
<keyword evidence="4" id="KW-1185">Reference proteome</keyword>
<evidence type="ECO:0000259" key="3">
    <source>
        <dbReference type="PROSITE" id="PS50188"/>
    </source>
</evidence>
<dbReference type="WBParaSite" id="Gr19_v10_g3047.t1">
    <property type="protein sequence ID" value="Gr19_v10_g3047.t1"/>
    <property type="gene ID" value="Gr19_v10_g3047"/>
</dbReference>
<dbReference type="InterPro" id="IPR044736">
    <property type="entry name" value="Gid1/RanBPM/SPLA_SPRY"/>
</dbReference>
<evidence type="ECO:0000313" key="4">
    <source>
        <dbReference type="Proteomes" id="UP000887572"/>
    </source>
</evidence>
<dbReference type="Pfam" id="PF00622">
    <property type="entry name" value="SPRY"/>
    <property type="match status" value="1"/>
</dbReference>
<accession>A0A914HN61</accession>
<dbReference type="AlphaFoldDB" id="A0A914HN61"/>
<dbReference type="PROSITE" id="PS50188">
    <property type="entry name" value="B302_SPRY"/>
    <property type="match status" value="1"/>
</dbReference>
<sequence length="239" mass="26263">MNQLKEEVIAKMEECQKQQQQKIVDLQNTVTTLREIGPINRWDSAACNPSLALIGPKQLIVQYIGEEKRWGSVIAEKPLLSKNPYFEVKFLEKTIGNILIGLATKQMPLDKTHVGNHEGTFGYFSDGAFWGHEVDGCSHFNGRPFIDGKPLFGVGDVVGCGVNLKNRQFIYTKNGRRLGTAKLFVDSAGDLFPCVSLGKSGQLDSGQSDSGQLDSGQSDSEDNPTEVDNRTVDNPTVDN</sequence>
<feature type="domain" description="B30.2/SPRY" evidence="3">
    <location>
        <begin position="19"/>
        <end position="215"/>
    </location>
</feature>
<evidence type="ECO:0000256" key="2">
    <source>
        <dbReference type="SAM" id="MobiDB-lite"/>
    </source>
</evidence>